<name>A0A3M3QH68_PSECA</name>
<reference evidence="3 4" key="1">
    <citation type="submission" date="2018-08" db="EMBL/GenBank/DDBJ databases">
        <title>Recombination of ecologically and evolutionarily significant loci maintains genetic cohesion in the Pseudomonas syringae species complex.</title>
        <authorList>
            <person name="Dillon M."/>
            <person name="Thakur S."/>
            <person name="Almeida R.N.D."/>
            <person name="Weir B.S."/>
            <person name="Guttman D.S."/>
        </authorList>
    </citation>
    <scope>NUCLEOTIDE SEQUENCE [LARGE SCALE GENOMIC DNA]</scope>
    <source>
        <strain evidence="1 3">ICMP 15201</strain>
        <strain evidence="2 4">ICMP 15203</strain>
    </source>
</reference>
<evidence type="ECO:0000313" key="2">
    <source>
        <dbReference type="EMBL" id="RMO00782.1"/>
    </source>
</evidence>
<protein>
    <submittedName>
        <fullName evidence="2">Uncharacterized protein</fullName>
    </submittedName>
</protein>
<dbReference type="Proteomes" id="UP000269335">
    <property type="component" value="Unassembled WGS sequence"/>
</dbReference>
<accession>A0A3M3QH68</accession>
<dbReference type="Proteomes" id="UP000270524">
    <property type="component" value="Unassembled WGS sequence"/>
</dbReference>
<dbReference type="RefSeq" id="WP_057414567.1">
    <property type="nucleotide sequence ID" value="NZ_RBPH01000070.1"/>
</dbReference>
<dbReference type="EMBL" id="RBPH01000070">
    <property type="protein sequence ID" value="RMN83578.1"/>
    <property type="molecule type" value="Genomic_DNA"/>
</dbReference>
<dbReference type="AlphaFoldDB" id="A0A3M3QH68"/>
<gene>
    <name evidence="2" type="ORF">ALQ51_01094</name>
    <name evidence="1" type="ORF">ALQ53_01345</name>
</gene>
<comment type="caution">
    <text evidence="2">The sequence shown here is derived from an EMBL/GenBank/DDBJ whole genome shotgun (WGS) entry which is preliminary data.</text>
</comment>
<evidence type="ECO:0000313" key="3">
    <source>
        <dbReference type="Proteomes" id="UP000269335"/>
    </source>
</evidence>
<evidence type="ECO:0000313" key="1">
    <source>
        <dbReference type="EMBL" id="RMN83578.1"/>
    </source>
</evidence>
<dbReference type="EMBL" id="RBPJ01000082">
    <property type="protein sequence ID" value="RMO00782.1"/>
    <property type="molecule type" value="Genomic_DNA"/>
</dbReference>
<proteinExistence type="predicted"/>
<evidence type="ECO:0000313" key="4">
    <source>
        <dbReference type="Proteomes" id="UP000270524"/>
    </source>
</evidence>
<organism evidence="2 4">
    <name type="scientific">Pseudomonas cannabina</name>
    <dbReference type="NCBI Taxonomy" id="86840"/>
    <lineage>
        <taxon>Bacteria</taxon>
        <taxon>Pseudomonadati</taxon>
        <taxon>Pseudomonadota</taxon>
        <taxon>Gammaproteobacteria</taxon>
        <taxon>Pseudomonadales</taxon>
        <taxon>Pseudomonadaceae</taxon>
        <taxon>Pseudomonas</taxon>
    </lineage>
</organism>
<sequence>MSESNAARSELIAIYLGLKSDANTSREKISPTMSGFWDRTYVRAVFAMFEGVTFATRQYILAQAAVGHYEITDQERALLSEQTFSLDSKGVIHGKESFLQFMPGFRLTMTVFGRCLGMSGYADSAFGHNGFESFREGVRVRNQVTHPKSQAQMMLSHKDIETVKLAERWFDSLFEAMLGSAFEPASQTGAT</sequence>